<gene>
    <name evidence="1" type="ORF">LCGC14_1258590</name>
</gene>
<dbReference type="AlphaFoldDB" id="A0A0F9L1C9"/>
<dbReference type="EMBL" id="LAZR01006956">
    <property type="protein sequence ID" value="KKM88459.1"/>
    <property type="molecule type" value="Genomic_DNA"/>
</dbReference>
<name>A0A0F9L1C9_9ZZZZ</name>
<proteinExistence type="predicted"/>
<protein>
    <submittedName>
        <fullName evidence="1">Uncharacterized protein</fullName>
    </submittedName>
</protein>
<accession>A0A0F9L1C9</accession>
<comment type="caution">
    <text evidence="1">The sequence shown here is derived from an EMBL/GenBank/DDBJ whole genome shotgun (WGS) entry which is preliminary data.</text>
</comment>
<reference evidence="1" key="1">
    <citation type="journal article" date="2015" name="Nature">
        <title>Complex archaea that bridge the gap between prokaryotes and eukaryotes.</title>
        <authorList>
            <person name="Spang A."/>
            <person name="Saw J.H."/>
            <person name="Jorgensen S.L."/>
            <person name="Zaremba-Niedzwiedzka K."/>
            <person name="Martijn J."/>
            <person name="Lind A.E."/>
            <person name="van Eijk R."/>
            <person name="Schleper C."/>
            <person name="Guy L."/>
            <person name="Ettema T.J."/>
        </authorList>
    </citation>
    <scope>NUCLEOTIDE SEQUENCE</scope>
</reference>
<organism evidence="1">
    <name type="scientific">marine sediment metagenome</name>
    <dbReference type="NCBI Taxonomy" id="412755"/>
    <lineage>
        <taxon>unclassified sequences</taxon>
        <taxon>metagenomes</taxon>
        <taxon>ecological metagenomes</taxon>
    </lineage>
</organism>
<sequence>MDEFTSAHLVAWISQTVVGLDEQVKTHEAICTLLHDHPDLVGTQSWPEIRHLATRESLTDRYEGG</sequence>
<evidence type="ECO:0000313" key="1">
    <source>
        <dbReference type="EMBL" id="KKM88459.1"/>
    </source>
</evidence>